<feature type="non-terminal residue" evidence="2">
    <location>
        <position position="91"/>
    </location>
</feature>
<gene>
    <name evidence="2" type="ORF">HY076_06640</name>
</gene>
<dbReference type="PANTHER" id="PTHR11092:SF0">
    <property type="entry name" value="EPIMERASE FAMILY PROTEIN SDR39U1"/>
    <property type="match status" value="1"/>
</dbReference>
<dbReference type="Proteomes" id="UP000807850">
    <property type="component" value="Unassembled WGS sequence"/>
</dbReference>
<protein>
    <submittedName>
        <fullName evidence="2">NAD-dependent epimerase/dehydratase family protein</fullName>
    </submittedName>
</protein>
<reference evidence="2" key="1">
    <citation type="submission" date="2020-07" db="EMBL/GenBank/DDBJ databases">
        <title>Huge and variable diversity of episymbiotic CPR bacteria and DPANN archaea in groundwater ecosystems.</title>
        <authorList>
            <person name="He C.Y."/>
            <person name="Keren R."/>
            <person name="Whittaker M."/>
            <person name="Farag I.F."/>
            <person name="Doudna J."/>
            <person name="Cate J.H.D."/>
            <person name="Banfield J.F."/>
        </authorList>
    </citation>
    <scope>NUCLEOTIDE SEQUENCE</scope>
    <source>
        <strain evidence="2">NC_groundwater_928_Pr1_S-0.2um_72_17</strain>
    </source>
</reference>
<organism evidence="2 3">
    <name type="scientific">Eiseniibacteriota bacterium</name>
    <dbReference type="NCBI Taxonomy" id="2212470"/>
    <lineage>
        <taxon>Bacteria</taxon>
        <taxon>Candidatus Eiseniibacteriota</taxon>
    </lineage>
</organism>
<accession>A0A9D6QMM8</accession>
<dbReference type="InterPro" id="IPR001509">
    <property type="entry name" value="Epimerase_deHydtase"/>
</dbReference>
<evidence type="ECO:0000313" key="2">
    <source>
        <dbReference type="EMBL" id="MBI3539933.1"/>
    </source>
</evidence>
<dbReference type="PANTHER" id="PTHR11092">
    <property type="entry name" value="SUGAR NUCLEOTIDE EPIMERASE RELATED"/>
    <property type="match status" value="1"/>
</dbReference>
<dbReference type="InterPro" id="IPR036291">
    <property type="entry name" value="NAD(P)-bd_dom_sf"/>
</dbReference>
<dbReference type="Pfam" id="PF01370">
    <property type="entry name" value="Epimerase"/>
    <property type="match status" value="1"/>
</dbReference>
<comment type="caution">
    <text evidence="2">The sequence shown here is derived from an EMBL/GenBank/DDBJ whole genome shotgun (WGS) entry which is preliminary data.</text>
</comment>
<evidence type="ECO:0000313" key="3">
    <source>
        <dbReference type="Proteomes" id="UP000807850"/>
    </source>
</evidence>
<sequence>MRVAVTGAGGLVGAALVPALAARGHRVTRLVRRAPRAADERAWDPRFGLDDDVLRGVDAIVHLAGESIGAGRWTTARRRAILESRAGTTRR</sequence>
<dbReference type="SUPFAM" id="SSF51735">
    <property type="entry name" value="NAD(P)-binding Rossmann-fold domains"/>
    <property type="match status" value="1"/>
</dbReference>
<feature type="domain" description="NAD-dependent epimerase/dehydratase" evidence="1">
    <location>
        <begin position="3"/>
        <end position="89"/>
    </location>
</feature>
<dbReference type="AlphaFoldDB" id="A0A9D6QMM8"/>
<name>A0A9D6QMM8_UNCEI</name>
<dbReference type="EMBL" id="JACQAY010000216">
    <property type="protein sequence ID" value="MBI3539933.1"/>
    <property type="molecule type" value="Genomic_DNA"/>
</dbReference>
<dbReference type="Gene3D" id="3.40.50.720">
    <property type="entry name" value="NAD(P)-binding Rossmann-like Domain"/>
    <property type="match status" value="1"/>
</dbReference>
<proteinExistence type="predicted"/>
<evidence type="ECO:0000259" key="1">
    <source>
        <dbReference type="Pfam" id="PF01370"/>
    </source>
</evidence>